<keyword evidence="4" id="KW-1185">Reference proteome</keyword>
<evidence type="ECO:0000313" key="3">
    <source>
        <dbReference type="EMBL" id="CFX27343.1"/>
    </source>
</evidence>
<reference evidence="3 4" key="1">
    <citation type="submission" date="2015-03" db="EMBL/GenBank/DDBJ databases">
        <authorList>
            <person name="Murphy D."/>
        </authorList>
    </citation>
    <scope>NUCLEOTIDE SEQUENCE [LARGE SCALE GENOMIC DNA]</scope>
    <source>
        <strain evidence="3 4">OL-4</strain>
    </source>
</reference>
<gene>
    <name evidence="3" type="ORF">895</name>
</gene>
<name>A0A0E4G9X3_9FIRM</name>
<dbReference type="Pfam" id="PF01206">
    <property type="entry name" value="TusA"/>
    <property type="match status" value="1"/>
</dbReference>
<proteinExistence type="inferred from homology"/>
<dbReference type="InterPro" id="IPR001455">
    <property type="entry name" value="TusA-like"/>
</dbReference>
<dbReference type="InterPro" id="IPR019870">
    <property type="entry name" value="Se_metab_YedF"/>
</dbReference>
<sequence length="196" mass="21677">MKKVVDARGLSCPQPVVLTKKALDSHEINEILTIVDNPTALENVVRMVKTLNLESMVDEKEGQYYIRIYKEEGLAEKDDDKEILEGNTVILIGSNVLGNGDDKLGSLLMKSFLYTLTQMEGEIQCVIFMNSGVLLNTAGSELADHIQVLSNNGIEVLSCGTCLDYYNVRDKLMVGSVSNMYTITEKILHACKVITL</sequence>
<dbReference type="PANTHER" id="PTHR33279:SF6">
    <property type="entry name" value="SULFUR CARRIER PROTEIN YEDF-RELATED"/>
    <property type="match status" value="1"/>
</dbReference>
<dbReference type="SUPFAM" id="SSF64307">
    <property type="entry name" value="SirA-like"/>
    <property type="match status" value="1"/>
</dbReference>
<dbReference type="EMBL" id="CGIH01000013">
    <property type="protein sequence ID" value="CFX27343.1"/>
    <property type="molecule type" value="Genomic_DNA"/>
</dbReference>
<evidence type="ECO:0000256" key="1">
    <source>
        <dbReference type="ARBA" id="ARBA00008984"/>
    </source>
</evidence>
<dbReference type="Gene3D" id="3.30.110.40">
    <property type="entry name" value="TusA-like domain"/>
    <property type="match status" value="1"/>
</dbReference>
<dbReference type="Proteomes" id="UP000045545">
    <property type="component" value="Unassembled WGS sequence"/>
</dbReference>
<dbReference type="OrthoDB" id="9801500at2"/>
<dbReference type="CDD" id="cd03421">
    <property type="entry name" value="SirA_like_N"/>
    <property type="match status" value="1"/>
</dbReference>
<protein>
    <submittedName>
        <fullName evidence="3">Selenium metabolism protein YedF</fullName>
    </submittedName>
</protein>
<dbReference type="NCBIfam" id="TIGR03527">
    <property type="entry name" value="selenium_YedF"/>
    <property type="match status" value="1"/>
</dbReference>
<dbReference type="RefSeq" id="WP_046496255.1">
    <property type="nucleotide sequence ID" value="NZ_CGIH01000013.1"/>
</dbReference>
<dbReference type="InterPro" id="IPR027396">
    <property type="entry name" value="DsrEFH-like"/>
</dbReference>
<dbReference type="SUPFAM" id="SSF75169">
    <property type="entry name" value="DsrEFH-like"/>
    <property type="match status" value="1"/>
</dbReference>
<dbReference type="InterPro" id="IPR036868">
    <property type="entry name" value="TusA-like_sf"/>
</dbReference>
<dbReference type="InterPro" id="IPR003787">
    <property type="entry name" value="Sulphur_relay_DsrE/F-like"/>
</dbReference>
<dbReference type="PROSITE" id="PS01148">
    <property type="entry name" value="UPF0033"/>
    <property type="match status" value="1"/>
</dbReference>
<evidence type="ECO:0000313" key="4">
    <source>
        <dbReference type="Proteomes" id="UP000045545"/>
    </source>
</evidence>
<organism evidence="3 4">
    <name type="scientific">Syntrophomonas zehnderi OL-4</name>
    <dbReference type="NCBI Taxonomy" id="690567"/>
    <lineage>
        <taxon>Bacteria</taxon>
        <taxon>Bacillati</taxon>
        <taxon>Bacillota</taxon>
        <taxon>Clostridia</taxon>
        <taxon>Eubacteriales</taxon>
        <taxon>Syntrophomonadaceae</taxon>
        <taxon>Syntrophomonas</taxon>
    </lineage>
</organism>
<accession>A0A0E4G9X3</accession>
<evidence type="ECO:0000259" key="2">
    <source>
        <dbReference type="PROSITE" id="PS01148"/>
    </source>
</evidence>
<dbReference type="PANTHER" id="PTHR33279">
    <property type="entry name" value="SULFUR CARRIER PROTEIN YEDF-RELATED"/>
    <property type="match status" value="1"/>
</dbReference>
<dbReference type="STRING" id="690567.895"/>
<dbReference type="Pfam" id="PF02635">
    <property type="entry name" value="DsrE"/>
    <property type="match status" value="1"/>
</dbReference>
<feature type="domain" description="UPF0033" evidence="2">
    <location>
        <begin position="5"/>
        <end position="29"/>
    </location>
</feature>
<comment type="similarity">
    <text evidence="1">Belongs to the sulfur carrier protein TusA family.</text>
</comment>
<dbReference type="AlphaFoldDB" id="A0A0E4G9X3"/>